<dbReference type="InterPro" id="IPR009091">
    <property type="entry name" value="RCC1/BLIP-II"/>
</dbReference>
<dbReference type="AlphaFoldDB" id="A0A0R3T2B0"/>
<dbReference type="PRINTS" id="PR00633">
    <property type="entry name" value="RCCNDNSATION"/>
</dbReference>
<evidence type="ECO:0000313" key="6">
    <source>
        <dbReference type="WBParaSite" id="HNAJ_0000106001-mRNA-1"/>
    </source>
</evidence>
<feature type="repeat" description="RCC1" evidence="2">
    <location>
        <begin position="314"/>
        <end position="368"/>
    </location>
</feature>
<evidence type="ECO:0000313" key="5">
    <source>
        <dbReference type="Proteomes" id="UP000278807"/>
    </source>
</evidence>
<gene>
    <name evidence="4" type="ORF">HNAJ_LOCUS1060</name>
</gene>
<reference evidence="6" key="1">
    <citation type="submission" date="2017-02" db="UniProtKB">
        <authorList>
            <consortium name="WormBaseParasite"/>
        </authorList>
    </citation>
    <scope>IDENTIFICATION</scope>
</reference>
<dbReference type="Pfam" id="PF25390">
    <property type="entry name" value="WD40_RLD"/>
    <property type="match status" value="1"/>
</dbReference>
<organism evidence="6">
    <name type="scientific">Rodentolepis nana</name>
    <name type="common">Dwarf tapeworm</name>
    <name type="synonym">Hymenolepis nana</name>
    <dbReference type="NCBI Taxonomy" id="102285"/>
    <lineage>
        <taxon>Eukaryota</taxon>
        <taxon>Metazoa</taxon>
        <taxon>Spiralia</taxon>
        <taxon>Lophotrochozoa</taxon>
        <taxon>Platyhelminthes</taxon>
        <taxon>Cestoda</taxon>
        <taxon>Eucestoda</taxon>
        <taxon>Cyclophyllidea</taxon>
        <taxon>Hymenolepididae</taxon>
        <taxon>Rodentolepis</taxon>
    </lineage>
</organism>
<dbReference type="Proteomes" id="UP000278807">
    <property type="component" value="Unassembled WGS sequence"/>
</dbReference>
<evidence type="ECO:0000259" key="3">
    <source>
        <dbReference type="Pfam" id="PF25390"/>
    </source>
</evidence>
<reference evidence="4 5" key="2">
    <citation type="submission" date="2018-11" db="EMBL/GenBank/DDBJ databases">
        <authorList>
            <consortium name="Pathogen Informatics"/>
        </authorList>
    </citation>
    <scope>NUCLEOTIDE SEQUENCE [LARGE SCALE GENOMIC DNA]</scope>
</reference>
<sequence>MFAWGANSHGQLADGTKNDQHIPTSVPLPYMPKFISGGGVFSVIANDNSLWAAGQLDQNGTMEKQKTFVFLGSIKNGIQFISCGWDFCVVLTACGQLYFRGRNSPGFELDNGLVPSWIGRISLLPLNTLKFSSVAAGLRHVVAVADCNKVLEFKGGTTRELLLEKSIKVSRCSAGAHHSVISTTDGKVGVWGDNRFGQCGPLVNGCTYRPKKADEIQWISSEYFNNDNIIDVQSGWSHILALTESGKVYSWGRSDFGQLGRTILSPGISSSSSVWPQKGLVFDPTPHLVQIGTSSSIISISAGAEHSLALTEDGQLWTWGWNEHGNCGVDPEEMGNVLTPKRVVIEDESRPISLVAAGYGFSMSLVDVW</sequence>
<dbReference type="PROSITE" id="PS00626">
    <property type="entry name" value="RCC1_2"/>
    <property type="match status" value="1"/>
</dbReference>
<keyword evidence="1" id="KW-0677">Repeat</keyword>
<evidence type="ECO:0000256" key="1">
    <source>
        <dbReference type="ARBA" id="ARBA00022737"/>
    </source>
</evidence>
<dbReference type="EMBL" id="UZAE01000372">
    <property type="protein sequence ID" value="VDN96919.1"/>
    <property type="molecule type" value="Genomic_DNA"/>
</dbReference>
<dbReference type="STRING" id="102285.A0A0R3T2B0"/>
<dbReference type="InterPro" id="IPR058923">
    <property type="entry name" value="RCC1-like_dom"/>
</dbReference>
<dbReference type="SUPFAM" id="SSF50985">
    <property type="entry name" value="RCC1/BLIP-II"/>
    <property type="match status" value="2"/>
</dbReference>
<name>A0A0R3T2B0_RODNA</name>
<dbReference type="InterPro" id="IPR000408">
    <property type="entry name" value="Reg_chr_condens"/>
</dbReference>
<feature type="repeat" description="RCC1" evidence="2">
    <location>
        <begin position="1"/>
        <end position="48"/>
    </location>
</feature>
<dbReference type="PROSITE" id="PS50012">
    <property type="entry name" value="RCC1_3"/>
    <property type="match status" value="4"/>
</dbReference>
<dbReference type="PANTHER" id="PTHR22870">
    <property type="entry name" value="REGULATOR OF CHROMOSOME CONDENSATION"/>
    <property type="match status" value="1"/>
</dbReference>
<feature type="repeat" description="RCC1" evidence="2">
    <location>
        <begin position="246"/>
        <end position="313"/>
    </location>
</feature>
<dbReference type="Gene3D" id="2.130.10.30">
    <property type="entry name" value="Regulator of chromosome condensation 1/beta-lactamase-inhibitor protein II"/>
    <property type="match status" value="2"/>
</dbReference>
<dbReference type="InterPro" id="IPR051210">
    <property type="entry name" value="Ub_ligase/GEF_domain"/>
</dbReference>
<dbReference type="OrthoDB" id="10256179at2759"/>
<evidence type="ECO:0000313" key="4">
    <source>
        <dbReference type="EMBL" id="VDN96919.1"/>
    </source>
</evidence>
<feature type="repeat" description="RCC1" evidence="2">
    <location>
        <begin position="186"/>
        <end position="245"/>
    </location>
</feature>
<proteinExistence type="predicted"/>
<dbReference type="PANTHER" id="PTHR22870:SF408">
    <property type="entry name" value="OS09G0560450 PROTEIN"/>
    <property type="match status" value="1"/>
</dbReference>
<protein>
    <submittedName>
        <fullName evidence="6">RCC1/BLIP-II</fullName>
    </submittedName>
</protein>
<evidence type="ECO:0000256" key="2">
    <source>
        <dbReference type="PROSITE-ProRule" id="PRU00235"/>
    </source>
</evidence>
<accession>A0A0R3T2B0</accession>
<dbReference type="WBParaSite" id="HNAJ_0000106001-mRNA-1">
    <property type="protein sequence ID" value="HNAJ_0000106001-mRNA-1"/>
    <property type="gene ID" value="HNAJ_0000106001"/>
</dbReference>
<feature type="domain" description="RCC1-like" evidence="3">
    <location>
        <begin position="1"/>
        <end position="363"/>
    </location>
</feature>
<keyword evidence="5" id="KW-1185">Reference proteome</keyword>